<evidence type="ECO:0000313" key="1">
    <source>
        <dbReference type="EMBL" id="GIY59430.1"/>
    </source>
</evidence>
<gene>
    <name evidence="1" type="ORF">CEXT_444972</name>
</gene>
<evidence type="ECO:0000313" key="2">
    <source>
        <dbReference type="Proteomes" id="UP001054945"/>
    </source>
</evidence>
<comment type="caution">
    <text evidence="1">The sequence shown here is derived from an EMBL/GenBank/DDBJ whole genome shotgun (WGS) entry which is preliminary data.</text>
</comment>
<dbReference type="Proteomes" id="UP001054945">
    <property type="component" value="Unassembled WGS sequence"/>
</dbReference>
<dbReference type="EMBL" id="BPLR01013202">
    <property type="protein sequence ID" value="GIY59430.1"/>
    <property type="molecule type" value="Genomic_DNA"/>
</dbReference>
<proteinExistence type="predicted"/>
<sequence>MSKFPTKNNSEWKRKTAREEEFIRRRALMSGDSPDNREVKNRYIDTGFPPHFINCESEKSFGTYVGLIVNNGTPICVRRLELLLLSLTRQLFSVKKKITKA</sequence>
<protein>
    <submittedName>
        <fullName evidence="1">Uncharacterized protein</fullName>
    </submittedName>
</protein>
<keyword evidence="2" id="KW-1185">Reference proteome</keyword>
<organism evidence="1 2">
    <name type="scientific">Caerostris extrusa</name>
    <name type="common">Bark spider</name>
    <name type="synonym">Caerostris bankana</name>
    <dbReference type="NCBI Taxonomy" id="172846"/>
    <lineage>
        <taxon>Eukaryota</taxon>
        <taxon>Metazoa</taxon>
        <taxon>Ecdysozoa</taxon>
        <taxon>Arthropoda</taxon>
        <taxon>Chelicerata</taxon>
        <taxon>Arachnida</taxon>
        <taxon>Araneae</taxon>
        <taxon>Araneomorphae</taxon>
        <taxon>Entelegynae</taxon>
        <taxon>Araneoidea</taxon>
        <taxon>Araneidae</taxon>
        <taxon>Caerostris</taxon>
    </lineage>
</organism>
<dbReference type="AlphaFoldDB" id="A0AAV4UPS5"/>
<reference evidence="1 2" key="1">
    <citation type="submission" date="2021-06" db="EMBL/GenBank/DDBJ databases">
        <title>Caerostris extrusa draft genome.</title>
        <authorList>
            <person name="Kono N."/>
            <person name="Arakawa K."/>
        </authorList>
    </citation>
    <scope>NUCLEOTIDE SEQUENCE [LARGE SCALE GENOMIC DNA]</scope>
</reference>
<name>A0AAV4UPS5_CAEEX</name>
<accession>A0AAV4UPS5</accession>